<dbReference type="InterPro" id="IPR025476">
    <property type="entry name" value="Helitron_helicase-like"/>
</dbReference>
<comment type="cofactor">
    <cofactor evidence="1">
        <name>Mg(2+)</name>
        <dbReference type="ChEBI" id="CHEBI:18420"/>
    </cofactor>
</comment>
<dbReference type="Pfam" id="PF14214">
    <property type="entry name" value="Helitron_like_N"/>
    <property type="match status" value="1"/>
</dbReference>
<dbReference type="EC" id="5.6.2.3" evidence="1"/>
<dbReference type="InterPro" id="IPR027417">
    <property type="entry name" value="P-loop_NTPase"/>
</dbReference>
<organism evidence="5 6">
    <name type="scientific">Plutella xylostella</name>
    <name type="common">Diamondback moth</name>
    <name type="synonym">Plutella maculipennis</name>
    <dbReference type="NCBI Taxonomy" id="51655"/>
    <lineage>
        <taxon>Eukaryota</taxon>
        <taxon>Metazoa</taxon>
        <taxon>Ecdysozoa</taxon>
        <taxon>Arthropoda</taxon>
        <taxon>Hexapoda</taxon>
        <taxon>Insecta</taxon>
        <taxon>Pterygota</taxon>
        <taxon>Neoptera</taxon>
        <taxon>Endopterygota</taxon>
        <taxon>Lepidoptera</taxon>
        <taxon>Glossata</taxon>
        <taxon>Ditrysia</taxon>
        <taxon>Yponomeutoidea</taxon>
        <taxon>Plutellidae</taxon>
        <taxon>Plutella</taxon>
    </lineage>
</organism>
<comment type="catalytic activity">
    <reaction evidence="1">
        <text>ATP + H2O = ADP + phosphate + H(+)</text>
        <dbReference type="Rhea" id="RHEA:13065"/>
        <dbReference type="ChEBI" id="CHEBI:15377"/>
        <dbReference type="ChEBI" id="CHEBI:15378"/>
        <dbReference type="ChEBI" id="CHEBI:30616"/>
        <dbReference type="ChEBI" id="CHEBI:43474"/>
        <dbReference type="ChEBI" id="CHEBI:456216"/>
        <dbReference type="EC" id="5.6.2.3"/>
    </reaction>
</comment>
<feature type="domain" description="DNA helicase Pif1-like DEAD-box helicase" evidence="3">
    <location>
        <begin position="843"/>
        <end position="1064"/>
    </location>
</feature>
<keyword evidence="6" id="KW-1185">Reference proteome</keyword>
<evidence type="ECO:0000256" key="1">
    <source>
        <dbReference type="RuleBase" id="RU363044"/>
    </source>
</evidence>
<feature type="region of interest" description="Disordered" evidence="2">
    <location>
        <begin position="60"/>
        <end position="92"/>
    </location>
</feature>
<feature type="domain" description="Helitron helicase-like" evidence="4">
    <location>
        <begin position="281"/>
        <end position="421"/>
    </location>
</feature>
<keyword evidence="1" id="KW-0378">Hydrolase</keyword>
<evidence type="ECO:0000313" key="6">
    <source>
        <dbReference type="Proteomes" id="UP000653454"/>
    </source>
</evidence>
<dbReference type="PANTHER" id="PTHR47642:SF5">
    <property type="entry name" value="ATP-DEPENDENT DNA HELICASE"/>
    <property type="match status" value="1"/>
</dbReference>
<name>A0A8S4D4S9_PLUXY</name>
<dbReference type="InterPro" id="IPR051055">
    <property type="entry name" value="PIF1_helicase"/>
</dbReference>
<sequence length="1327" mass="152807">MGRPSLHASRMRKRRAGESEEDKNGRLQRNRERNIKQRLRESSEDREERLSIMRNYMQKKVLSKETSEQREHRLSLIHERLSNETTDKRNHRLSRIRERLSNETAEERDFRLSRMRERQSNETADERNHHLSLIRERLSNETAEERDHRLSLIRERLSNESSEQREHRLSLIRERLSNESSEQREHRLSLIRERLSNETAEERDHRLSLIRERLSNESNGKNGFGEERDIPITALDYFQARLMGSDKRFHRNDYLFFALSVVEYFRAKSSVSVSCRMRQGNGERTPQGLVENMHLTMRNIRGSASYWRRCCSELIAMVRSLGAPTWFMTLSCNDLNWPDMIKALIIADGGDLSNTEALSFSERLALVQQYPVVVARQFSVRVNVLLRYLRNNNTCLGGPIQDYWYRIEFQNRGSPHLHMLIWCDGIPDFSTAAGIEVIENVVSCSLNPDDPLLCSLVESVQIHKHTATCHKDRNDNCCRFGFPKAPAATTTCLGPDEALNNNGRFCILKRTPNETMVNNYSPEILHLWEGNMDIQPCGNVTSVAYYVAKYASKCEPHDTGEVVRDAITKAKRSGGDVWKQLFAVSMAILSQRLVSAPECAYRLCHLPLKMSTRKAVFVNSCKPEERFRLLRFEGDETSIYNNIFDRYVLRPDELENISLAEFAVRYETVSSSTWANDEDGDIEMRHVENQRLRYITLRDNSRMRIRNKPAVLRTRYYTLNSDKEAYFYNLLVCHIPFRNEMELLLEGESAEECFLRRQGELRPLLNDLSSEEFAHAEQVIQQALAQAAALNAGQVMQADDTRNEPLMCADEHILINGHDDYCDDIDERGAMTDDIFFVNIRGLNVEQNHLFQKITQAIQNDLNGNEDRLLLFITGGAGSGKSFLLKLLVEHIKRCYAPTVDSLLKPIFVEVASLTGVAARQIFGKTLHAVFYLPIEKGNARAYTRMTGHKLEQERRKWRHINWLIIDEISMVSYENLRMIHLRLQEFKNNDLLFGGLNILLFGDIMQLPPVKGNWCFIQPAWCSAEVNLWHQFSFCELTINMRQRNDQDFIDLLNHLRFGELTTAELEILCERRRIPLTEDFADGAVVRIYPTVKQVDEYNNKMSAVNAVSNRMYRIQAIDESREASTYGRKPPDNVIPSDVNNCGGLLQTILLAVESRIMLRRNIAVSDGLVNGAMGVVKGFKWPALRRDQLEEGEMPDAVLIKFDDATIADRLKDTNGFVSIPPMCATFQATRGYGNVERRMLPLILCWAVTVHKLQGTTLDKAVIDLGKKNFAKGQVYVALSRVKTLEGIAVSDLEPSKLLSKPHDERALAEMQRLRNIPINSE</sequence>
<reference evidence="5" key="1">
    <citation type="submission" date="2020-11" db="EMBL/GenBank/DDBJ databases">
        <authorList>
            <person name="Whiteford S."/>
        </authorList>
    </citation>
    <scope>NUCLEOTIDE SEQUENCE</scope>
</reference>
<gene>
    <name evidence="5" type="ORF">PLXY2_LOCUS675</name>
</gene>
<evidence type="ECO:0000259" key="4">
    <source>
        <dbReference type="Pfam" id="PF14214"/>
    </source>
</evidence>
<dbReference type="PANTHER" id="PTHR47642">
    <property type="entry name" value="ATP-DEPENDENT DNA HELICASE"/>
    <property type="match status" value="1"/>
</dbReference>
<dbReference type="Pfam" id="PF05970">
    <property type="entry name" value="PIF1"/>
    <property type="match status" value="1"/>
</dbReference>
<protein>
    <recommendedName>
        <fullName evidence="1">ATP-dependent DNA helicase</fullName>
        <ecNumber evidence="1">5.6.2.3</ecNumber>
    </recommendedName>
</protein>
<keyword evidence="1" id="KW-0067">ATP-binding</keyword>
<dbReference type="GO" id="GO:0006310">
    <property type="term" value="P:DNA recombination"/>
    <property type="evidence" value="ECO:0007669"/>
    <property type="project" value="UniProtKB-KW"/>
</dbReference>
<evidence type="ECO:0000313" key="5">
    <source>
        <dbReference type="EMBL" id="CAG9090496.1"/>
    </source>
</evidence>
<dbReference type="InterPro" id="IPR010285">
    <property type="entry name" value="DNA_helicase_pif1-like_DEAD"/>
</dbReference>
<feature type="compositionally biased region" description="Basic and acidic residues" evidence="2">
    <location>
        <begin position="16"/>
        <end position="47"/>
    </location>
</feature>
<dbReference type="GO" id="GO:0043139">
    <property type="term" value="F:5'-3' DNA helicase activity"/>
    <property type="evidence" value="ECO:0007669"/>
    <property type="project" value="UniProtKB-EC"/>
</dbReference>
<feature type="region of interest" description="Disordered" evidence="2">
    <location>
        <begin position="1"/>
        <end position="47"/>
    </location>
</feature>
<dbReference type="GO" id="GO:0016787">
    <property type="term" value="F:hydrolase activity"/>
    <property type="evidence" value="ECO:0007669"/>
    <property type="project" value="UniProtKB-KW"/>
</dbReference>
<dbReference type="GO" id="GO:0000723">
    <property type="term" value="P:telomere maintenance"/>
    <property type="evidence" value="ECO:0007669"/>
    <property type="project" value="InterPro"/>
</dbReference>
<comment type="caution">
    <text evidence="5">The sequence shown here is derived from an EMBL/GenBank/DDBJ whole genome shotgun (WGS) entry which is preliminary data.</text>
</comment>
<dbReference type="EMBL" id="CAJHNJ030000002">
    <property type="protein sequence ID" value="CAG9090496.1"/>
    <property type="molecule type" value="Genomic_DNA"/>
</dbReference>
<dbReference type="GO" id="GO:0005524">
    <property type="term" value="F:ATP binding"/>
    <property type="evidence" value="ECO:0007669"/>
    <property type="project" value="UniProtKB-KW"/>
</dbReference>
<keyword evidence="1" id="KW-0234">DNA repair</keyword>
<feature type="region of interest" description="Disordered" evidence="2">
    <location>
        <begin position="104"/>
        <end position="127"/>
    </location>
</feature>
<dbReference type="SUPFAM" id="SSF52540">
    <property type="entry name" value="P-loop containing nucleoside triphosphate hydrolases"/>
    <property type="match status" value="2"/>
</dbReference>
<proteinExistence type="inferred from homology"/>
<dbReference type="CDD" id="cd18809">
    <property type="entry name" value="SF1_C_RecD"/>
    <property type="match status" value="1"/>
</dbReference>
<feature type="compositionally biased region" description="Basic and acidic residues" evidence="2">
    <location>
        <begin position="62"/>
        <end position="88"/>
    </location>
</feature>
<keyword evidence="1" id="KW-0347">Helicase</keyword>
<keyword evidence="1" id="KW-0227">DNA damage</keyword>
<accession>A0A8S4D4S9</accession>
<keyword evidence="1" id="KW-0547">Nucleotide-binding</keyword>
<dbReference type="Gene3D" id="3.40.50.300">
    <property type="entry name" value="P-loop containing nucleotide triphosphate hydrolases"/>
    <property type="match status" value="1"/>
</dbReference>
<evidence type="ECO:0000259" key="3">
    <source>
        <dbReference type="Pfam" id="PF05970"/>
    </source>
</evidence>
<dbReference type="Proteomes" id="UP000653454">
    <property type="component" value="Unassembled WGS sequence"/>
</dbReference>
<evidence type="ECO:0000256" key="2">
    <source>
        <dbReference type="SAM" id="MobiDB-lite"/>
    </source>
</evidence>
<keyword evidence="1" id="KW-0233">DNA recombination</keyword>
<comment type="similarity">
    <text evidence="1">Belongs to the helicase family.</text>
</comment>
<dbReference type="GO" id="GO:0006281">
    <property type="term" value="P:DNA repair"/>
    <property type="evidence" value="ECO:0007669"/>
    <property type="project" value="UniProtKB-KW"/>
</dbReference>